<dbReference type="PANTHER" id="PTHR30349">
    <property type="entry name" value="PHAGE INTEGRASE-RELATED"/>
    <property type="match status" value="1"/>
</dbReference>
<evidence type="ECO:0000313" key="5">
    <source>
        <dbReference type="Proteomes" id="UP000060513"/>
    </source>
</evidence>
<dbReference type="Gene3D" id="1.10.443.10">
    <property type="entry name" value="Intergrase catalytic core"/>
    <property type="match status" value="1"/>
</dbReference>
<dbReference type="OMA" id="ITMTLNY"/>
<keyword evidence="2" id="KW-0238">DNA-binding</keyword>
<dbReference type="InterPro" id="IPR002104">
    <property type="entry name" value="Integrase_catalytic"/>
</dbReference>
<name>A0A0M4DAY5_STRPR</name>
<reference evidence="4 5" key="1">
    <citation type="submission" date="2015-08" db="EMBL/GenBank/DDBJ databases">
        <title>Genome sequence of the pristinamycin over-producing bacterium Streptomyces pristinaespiralis HCCB10218.</title>
        <authorList>
            <person name="Tian J."/>
            <person name="Yang J."/>
            <person name="Li L."/>
            <person name="Ruan L."/>
            <person name="Wei W."/>
            <person name="Zheng G."/>
            <person name="Wei Z."/>
            <person name="Yang S."/>
            <person name="Ge M."/>
            <person name="Jiang W."/>
            <person name="Lu Y."/>
        </authorList>
    </citation>
    <scope>NUCLEOTIDE SEQUENCE [LARGE SCALE GENOMIC DNA]</scope>
    <source>
        <strain evidence="4 5">HCCB 10218</strain>
    </source>
</reference>
<organism evidence="4">
    <name type="scientific">Streptomyces pristinaespiralis</name>
    <dbReference type="NCBI Taxonomy" id="38300"/>
    <lineage>
        <taxon>Bacteria</taxon>
        <taxon>Bacillati</taxon>
        <taxon>Actinomycetota</taxon>
        <taxon>Actinomycetes</taxon>
        <taxon>Kitasatosporales</taxon>
        <taxon>Streptomycetaceae</taxon>
        <taxon>Streptomyces</taxon>
    </lineage>
</organism>
<dbReference type="GO" id="GO:0006310">
    <property type="term" value="P:DNA recombination"/>
    <property type="evidence" value="ECO:0007669"/>
    <property type="project" value="UniProtKB-KW"/>
</dbReference>
<dbReference type="RefSeq" id="WP_005312543.1">
    <property type="nucleotide sequence ID" value="NZ_CP011340.1"/>
</dbReference>
<sequence length="372" mass="41412">MANIQKRPNGKWRARYRDLDGKEHARHFDRKIDAQRWIDEVTASLVTGQYVDPRSAKKPFKEYAEEWRAIQPHRPSTAKAVAQHLRCYVYPAWEKRSLGAIKPGDVQSWVTSLTTTHGLAASTSRTVFNTVNAVFRAAVRDRMIPHNPCAEAKLPSVPRKKIVPLAVEQVRTLSDEIPARYKGLVLLGAATGLRPGELFGLQLRHVDLLHATVSVEQQIQQTAKHGVYVCPPKTARSHRTVPLPRMAVDAMKAHLRDFPADGPEGWIFTAPQGGPVVYTHFMDGSWRPACAKAGIPKGTGPHALRHHYASLLIRHGESVKTVSERLGHTNAAMTLNIYTHLWPDSEERTRAAVDKAYADQSADAQPQVDEAA</sequence>
<keyword evidence="3" id="KW-0233">DNA recombination</keyword>
<accession>A0A0M4DAY5</accession>
<dbReference type="AlphaFoldDB" id="A0A0M4DAY5"/>
<dbReference type="InterPro" id="IPR010998">
    <property type="entry name" value="Integrase_recombinase_N"/>
</dbReference>
<proteinExistence type="inferred from homology"/>
<dbReference type="PANTHER" id="PTHR30349:SF64">
    <property type="entry name" value="PROPHAGE INTEGRASE INTD-RELATED"/>
    <property type="match status" value="1"/>
</dbReference>
<dbReference type="Pfam" id="PF00589">
    <property type="entry name" value="Phage_integrase"/>
    <property type="match status" value="1"/>
</dbReference>
<dbReference type="Gene3D" id="1.10.150.130">
    <property type="match status" value="1"/>
</dbReference>
<dbReference type="InterPro" id="IPR050090">
    <property type="entry name" value="Tyrosine_recombinase_XerCD"/>
</dbReference>
<dbReference type="InterPro" id="IPR053876">
    <property type="entry name" value="Phage_int_M"/>
</dbReference>
<dbReference type="Pfam" id="PF26003">
    <property type="entry name" value="Integrase_N_phage"/>
    <property type="match status" value="1"/>
</dbReference>
<dbReference type="CDD" id="cd01189">
    <property type="entry name" value="INT_ICEBs1_C_like"/>
    <property type="match status" value="1"/>
</dbReference>
<dbReference type="GO" id="GO:0003677">
    <property type="term" value="F:DNA binding"/>
    <property type="evidence" value="ECO:0007669"/>
    <property type="project" value="UniProtKB-UniRule"/>
</dbReference>
<dbReference type="PROSITE" id="PS51900">
    <property type="entry name" value="CB"/>
    <property type="match status" value="1"/>
</dbReference>
<dbReference type="PROSITE" id="PS51898">
    <property type="entry name" value="TYR_RECOMBINASE"/>
    <property type="match status" value="1"/>
</dbReference>
<dbReference type="KEGG" id="spri:SPRI_2808"/>
<protein>
    <submittedName>
        <fullName evidence="4">Integrase</fullName>
    </submittedName>
</protein>
<comment type="similarity">
    <text evidence="1">Belongs to the 'phage' integrase family.</text>
</comment>
<evidence type="ECO:0000256" key="3">
    <source>
        <dbReference type="ARBA" id="ARBA00023172"/>
    </source>
</evidence>
<dbReference type="SUPFAM" id="SSF56349">
    <property type="entry name" value="DNA breaking-rejoining enzymes"/>
    <property type="match status" value="1"/>
</dbReference>
<dbReference type="PATRIC" id="fig|38300.4.peg.2961"/>
<dbReference type="STRING" id="38300.SPRI_2808"/>
<dbReference type="Pfam" id="PF22022">
    <property type="entry name" value="Phage_int_M"/>
    <property type="match status" value="1"/>
</dbReference>
<dbReference type="InterPro" id="IPR011010">
    <property type="entry name" value="DNA_brk_join_enz"/>
</dbReference>
<dbReference type="GeneID" id="97236157"/>
<evidence type="ECO:0000313" key="4">
    <source>
        <dbReference type="EMBL" id="ALC21114.1"/>
    </source>
</evidence>
<dbReference type="EMBL" id="CP011340">
    <property type="protein sequence ID" value="ALC21114.1"/>
    <property type="molecule type" value="Genomic_DNA"/>
</dbReference>
<evidence type="ECO:0000256" key="2">
    <source>
        <dbReference type="ARBA" id="ARBA00023125"/>
    </source>
</evidence>
<dbReference type="InterPro" id="IPR013762">
    <property type="entry name" value="Integrase-like_cat_sf"/>
</dbReference>
<evidence type="ECO:0000256" key="1">
    <source>
        <dbReference type="ARBA" id="ARBA00008857"/>
    </source>
</evidence>
<gene>
    <name evidence="4" type="ORF">SPRI_2808</name>
</gene>
<dbReference type="InterPro" id="IPR058717">
    <property type="entry name" value="Phage_L5_Integrase_N"/>
</dbReference>
<dbReference type="GO" id="GO:0015074">
    <property type="term" value="P:DNA integration"/>
    <property type="evidence" value="ECO:0007669"/>
    <property type="project" value="InterPro"/>
</dbReference>
<dbReference type="OrthoDB" id="4529782at2"/>
<dbReference type="Proteomes" id="UP000060513">
    <property type="component" value="Chromosome"/>
</dbReference>
<dbReference type="InterPro" id="IPR044068">
    <property type="entry name" value="CB"/>
</dbReference>